<feature type="signal peptide" evidence="12">
    <location>
        <begin position="1"/>
        <end position="27"/>
    </location>
</feature>
<dbReference type="SUPFAM" id="SSF56925">
    <property type="entry name" value="OMPA-like"/>
    <property type="match status" value="1"/>
</dbReference>
<keyword evidence="9" id="KW-0998">Cell outer membrane</keyword>
<evidence type="ECO:0000256" key="2">
    <source>
        <dbReference type="ARBA" id="ARBA00022448"/>
    </source>
</evidence>
<dbReference type="Proteomes" id="UP000298133">
    <property type="component" value="Unassembled WGS sequence"/>
</dbReference>
<feature type="chain" id="PRO_5021204546" evidence="12">
    <location>
        <begin position="28"/>
        <end position="325"/>
    </location>
</feature>
<evidence type="ECO:0000313" key="15">
    <source>
        <dbReference type="Proteomes" id="UP000298133"/>
    </source>
</evidence>
<evidence type="ECO:0000256" key="7">
    <source>
        <dbReference type="ARBA" id="ARBA00023114"/>
    </source>
</evidence>
<evidence type="ECO:0000313" key="14">
    <source>
        <dbReference type="EMBL" id="TFH68443.1"/>
    </source>
</evidence>
<comment type="subcellular location">
    <subcellularLocation>
        <location evidence="1">Cell outer membrane</location>
        <topology evidence="1">Multi-pass membrane protein</topology>
    </subcellularLocation>
</comment>
<evidence type="ECO:0000256" key="10">
    <source>
        <dbReference type="PROSITE-ProRule" id="PRU00473"/>
    </source>
</evidence>
<dbReference type="SUPFAM" id="SSF103088">
    <property type="entry name" value="OmpA-like"/>
    <property type="match status" value="1"/>
</dbReference>
<keyword evidence="3" id="KW-1134">Transmembrane beta strand</keyword>
<dbReference type="InterPro" id="IPR006690">
    <property type="entry name" value="OMPA-like_CS"/>
</dbReference>
<evidence type="ECO:0000259" key="13">
    <source>
        <dbReference type="PROSITE" id="PS51123"/>
    </source>
</evidence>
<keyword evidence="4" id="KW-0812">Transmembrane</keyword>
<dbReference type="PANTHER" id="PTHR30329:SF21">
    <property type="entry name" value="LIPOPROTEIN YIAD-RELATED"/>
    <property type="match status" value="1"/>
</dbReference>
<keyword evidence="15" id="KW-1185">Reference proteome</keyword>
<protein>
    <submittedName>
        <fullName evidence="14">OmpA family protein</fullName>
    </submittedName>
</protein>
<proteinExistence type="predicted"/>
<evidence type="ECO:0000256" key="5">
    <source>
        <dbReference type="ARBA" id="ARBA00022729"/>
    </source>
</evidence>
<evidence type="ECO:0000256" key="6">
    <source>
        <dbReference type="ARBA" id="ARBA00023065"/>
    </source>
</evidence>
<dbReference type="Pfam" id="PF13505">
    <property type="entry name" value="OMP_b-brl"/>
    <property type="match status" value="1"/>
</dbReference>
<evidence type="ECO:0000256" key="1">
    <source>
        <dbReference type="ARBA" id="ARBA00004571"/>
    </source>
</evidence>
<gene>
    <name evidence="14" type="ORF">E3W66_00320</name>
</gene>
<keyword evidence="7" id="KW-0626">Porin</keyword>
<dbReference type="InterPro" id="IPR006665">
    <property type="entry name" value="OmpA-like"/>
</dbReference>
<dbReference type="GO" id="GO:0015288">
    <property type="term" value="F:porin activity"/>
    <property type="evidence" value="ECO:0007669"/>
    <property type="project" value="UniProtKB-KW"/>
</dbReference>
<dbReference type="EMBL" id="SPIA01000001">
    <property type="protein sequence ID" value="TFH68443.1"/>
    <property type="molecule type" value="Genomic_DNA"/>
</dbReference>
<dbReference type="InterPro" id="IPR036737">
    <property type="entry name" value="OmpA-like_sf"/>
</dbReference>
<dbReference type="InterPro" id="IPR011250">
    <property type="entry name" value="OMP/PagP_B-barrel"/>
</dbReference>
<dbReference type="Gene3D" id="2.40.160.20">
    <property type="match status" value="1"/>
</dbReference>
<evidence type="ECO:0000256" key="8">
    <source>
        <dbReference type="ARBA" id="ARBA00023136"/>
    </source>
</evidence>
<name>A0A4Y8UMD4_9GAMM</name>
<dbReference type="PANTHER" id="PTHR30329">
    <property type="entry name" value="STATOR ELEMENT OF FLAGELLAR MOTOR COMPLEX"/>
    <property type="match status" value="1"/>
</dbReference>
<dbReference type="AlphaFoldDB" id="A0A4Y8UMD4"/>
<dbReference type="PROSITE" id="PS01068">
    <property type="entry name" value="OMPA_1"/>
    <property type="match status" value="1"/>
</dbReference>
<dbReference type="PROSITE" id="PS51123">
    <property type="entry name" value="OMPA_2"/>
    <property type="match status" value="1"/>
</dbReference>
<dbReference type="OrthoDB" id="9805832at2"/>
<evidence type="ECO:0000256" key="4">
    <source>
        <dbReference type="ARBA" id="ARBA00022692"/>
    </source>
</evidence>
<feature type="region of interest" description="Disordered" evidence="11">
    <location>
        <begin position="290"/>
        <end position="309"/>
    </location>
</feature>
<keyword evidence="6" id="KW-0406">Ion transport</keyword>
<dbReference type="PRINTS" id="PR01021">
    <property type="entry name" value="OMPADOMAIN"/>
</dbReference>
<feature type="domain" description="OmpA-like" evidence="13">
    <location>
        <begin position="203"/>
        <end position="321"/>
    </location>
</feature>
<dbReference type="GO" id="GO:0006811">
    <property type="term" value="P:monoatomic ion transport"/>
    <property type="evidence" value="ECO:0007669"/>
    <property type="project" value="UniProtKB-KW"/>
</dbReference>
<keyword evidence="8 10" id="KW-0472">Membrane</keyword>
<sequence>MTTWARNIASSTLLVAAMAATTHAAQAANEGWYVGGFAGHVSFASERSLRGSAETSVAGLQLGINCCELLDVELGYGKSMGGDDVDLFAVNAIKYLEADDGSWRPFLLAGLNRYDFQESDFLVDGHQLRSTQWLFGAGAAKAIDEQFFFRAELRLAEGRKSASSGTDLGLQLSINRRFGASSAAKRQPQLVAPAVAPATVAEPMQAPATLRVMVEFATDSAEVRSFYSEQLSEVAALLEAEPETELLLVGHTDSTGSSAYNQQLSERRAAAVKSYIVDRYSITAARISTAGRGESEPLQSNDSAEGRAANRRVIGQIDYVESAAQ</sequence>
<organism evidence="14 15">
    <name type="scientific">Gammaproteobacteria bacterium LSUCC0057</name>
    <dbReference type="NCBI Taxonomy" id="2559237"/>
    <lineage>
        <taxon>Bacteria</taxon>
        <taxon>Pseudomonadati</taxon>
        <taxon>Pseudomonadota</taxon>
        <taxon>Gammaproteobacteria</taxon>
        <taxon>Cellvibrionales</taxon>
        <taxon>Porticoccaceae</taxon>
        <taxon>SAR92 clade</taxon>
    </lineage>
</organism>
<evidence type="ECO:0000256" key="12">
    <source>
        <dbReference type="SAM" id="SignalP"/>
    </source>
</evidence>
<dbReference type="GO" id="GO:0046930">
    <property type="term" value="C:pore complex"/>
    <property type="evidence" value="ECO:0007669"/>
    <property type="project" value="UniProtKB-KW"/>
</dbReference>
<comment type="caution">
    <text evidence="14">The sequence shown here is derived from an EMBL/GenBank/DDBJ whole genome shotgun (WGS) entry which is preliminary data.</text>
</comment>
<keyword evidence="5 12" id="KW-0732">Signal</keyword>
<dbReference type="Gene3D" id="3.30.1330.60">
    <property type="entry name" value="OmpA-like domain"/>
    <property type="match status" value="1"/>
</dbReference>
<dbReference type="CDD" id="cd07185">
    <property type="entry name" value="OmpA_C-like"/>
    <property type="match status" value="1"/>
</dbReference>
<dbReference type="InterPro" id="IPR027385">
    <property type="entry name" value="Beta-barrel_OMP"/>
</dbReference>
<evidence type="ECO:0000256" key="3">
    <source>
        <dbReference type="ARBA" id="ARBA00022452"/>
    </source>
</evidence>
<evidence type="ECO:0000256" key="9">
    <source>
        <dbReference type="ARBA" id="ARBA00023237"/>
    </source>
</evidence>
<keyword evidence="2" id="KW-0813">Transport</keyword>
<dbReference type="Pfam" id="PF00691">
    <property type="entry name" value="OmpA"/>
    <property type="match status" value="1"/>
</dbReference>
<accession>A0A4Y8UMD4</accession>
<dbReference type="GO" id="GO:0009279">
    <property type="term" value="C:cell outer membrane"/>
    <property type="evidence" value="ECO:0007669"/>
    <property type="project" value="UniProtKB-SubCell"/>
</dbReference>
<reference evidence="14 15" key="1">
    <citation type="submission" date="2019-03" db="EMBL/GenBank/DDBJ databases">
        <title>Draft genome of Gammaproteobacteria bacterium LSUCC0057, a member of the SAR92 clade.</title>
        <authorList>
            <person name="Lanclos V.C."/>
            <person name="Doiron C."/>
            <person name="Henson M.W."/>
            <person name="Thrash J.C."/>
        </authorList>
    </citation>
    <scope>NUCLEOTIDE SEQUENCE [LARGE SCALE GENOMIC DNA]</scope>
    <source>
        <strain evidence="14 15">LSUCC0057</strain>
    </source>
</reference>
<evidence type="ECO:0000256" key="11">
    <source>
        <dbReference type="SAM" id="MobiDB-lite"/>
    </source>
</evidence>
<dbReference type="InterPro" id="IPR006664">
    <property type="entry name" value="OMP_bac"/>
</dbReference>
<dbReference type="InterPro" id="IPR050330">
    <property type="entry name" value="Bact_OuterMem_StrucFunc"/>
</dbReference>